<proteinExistence type="predicted"/>
<dbReference type="GO" id="GO:0016740">
    <property type="term" value="F:transferase activity"/>
    <property type="evidence" value="ECO:0007669"/>
    <property type="project" value="UniProtKB-KW"/>
</dbReference>
<accession>A0A3A4N0S7</accession>
<comment type="caution">
    <text evidence="1">The sequence shown here is derived from an EMBL/GenBank/DDBJ whole genome shotgun (WGS) entry which is preliminary data.</text>
</comment>
<evidence type="ECO:0000313" key="1">
    <source>
        <dbReference type="EMBL" id="RJP15668.1"/>
    </source>
</evidence>
<evidence type="ECO:0000313" key="2">
    <source>
        <dbReference type="Proteomes" id="UP000265882"/>
    </source>
</evidence>
<gene>
    <name evidence="1" type="ORF">C4520_19795</name>
</gene>
<dbReference type="AlphaFoldDB" id="A0A3A4N0S7"/>
<dbReference type="EMBL" id="QZKU01000131">
    <property type="protein sequence ID" value="RJP15668.1"/>
    <property type="molecule type" value="Genomic_DNA"/>
</dbReference>
<organism evidence="1 2">
    <name type="scientific">Abyssobacteria bacterium (strain SURF_5)</name>
    <dbReference type="NCBI Taxonomy" id="2093360"/>
    <lineage>
        <taxon>Bacteria</taxon>
        <taxon>Pseudomonadati</taxon>
        <taxon>Candidatus Hydrogenedentota</taxon>
        <taxon>Candidatus Abyssobacteria</taxon>
    </lineage>
</organism>
<dbReference type="Proteomes" id="UP000265882">
    <property type="component" value="Unassembled WGS sequence"/>
</dbReference>
<reference evidence="1 2" key="1">
    <citation type="journal article" date="2017" name="ISME J.">
        <title>Energy and carbon metabolisms in a deep terrestrial subsurface fluid microbial community.</title>
        <authorList>
            <person name="Momper L."/>
            <person name="Jungbluth S.P."/>
            <person name="Lee M.D."/>
            <person name="Amend J.P."/>
        </authorList>
    </citation>
    <scope>NUCLEOTIDE SEQUENCE [LARGE SCALE GENOMIC DNA]</scope>
    <source>
        <strain evidence="1">SURF_5</strain>
    </source>
</reference>
<dbReference type="Pfam" id="PF13527">
    <property type="entry name" value="Acetyltransf_9"/>
    <property type="match status" value="1"/>
</dbReference>
<sequence length="353" mass="39093">MIQENISFKLWDDSEEAGILALVRQDRGATDTRFAEYFDWEYRRNPLGRAIIGIGKKPDGMVVTALAAVPTPVVFRGAPLMACQLVNGMTRSDYMGRGLFSECGRMVCDALKRSGIALSYGLPNPNSFPSLTRKIGYSDIGTAKLLVFLHNPAALAAVRFPAARILGAAGIDRRLARFLLKKPRIKAAVQSRRSFNGLPLERLREDADLALDPNIDWLNWRYTDVPRRPYRIITTGGDDAPSGVAVYRLSLWDRVRITTINDLFLPPQHEPEAVESLIAHIISESESGDCAATFCLVAPGSRKEEILTRLGFVVVPHRFEPQPFSVILQGHSVSISGMTVREMAVSFGAYDIF</sequence>
<dbReference type="Gene3D" id="3.40.630.30">
    <property type="match status" value="1"/>
</dbReference>
<dbReference type="SUPFAM" id="SSF55729">
    <property type="entry name" value="Acyl-CoA N-acyltransferases (Nat)"/>
    <property type="match status" value="1"/>
</dbReference>
<dbReference type="InterPro" id="IPR016181">
    <property type="entry name" value="Acyl_CoA_acyltransferase"/>
</dbReference>
<keyword evidence="1" id="KW-0808">Transferase</keyword>
<name>A0A3A4N0S7_ABYX5</name>
<protein>
    <submittedName>
        <fullName evidence="1">GNAT family N-acetyltransferase</fullName>
    </submittedName>
</protein>